<dbReference type="GO" id="GO:1905039">
    <property type="term" value="P:carboxylic acid transmembrane transport"/>
    <property type="evidence" value="ECO:0007669"/>
    <property type="project" value="UniProtKB-ARBA"/>
</dbReference>
<gene>
    <name evidence="9" type="ORF">EAH68_03520</name>
</gene>
<name>A0A3R9ZEQ8_9CORY</name>
<protein>
    <recommendedName>
        <fullName evidence="3">Sodium-dependent dicarboxylate transporter SdcS</fullName>
    </recommendedName>
    <alternativeName>
        <fullName evidence="7">Na(+)/dicarboxylate symporter</fullName>
    </alternativeName>
</protein>
<feature type="transmembrane region" description="Helical" evidence="8">
    <location>
        <begin position="92"/>
        <end position="111"/>
    </location>
</feature>
<feature type="transmembrane region" description="Helical" evidence="8">
    <location>
        <begin position="30"/>
        <end position="47"/>
    </location>
</feature>
<evidence type="ECO:0000256" key="7">
    <source>
        <dbReference type="ARBA" id="ARBA00031174"/>
    </source>
</evidence>
<evidence type="ECO:0000256" key="6">
    <source>
        <dbReference type="ARBA" id="ARBA00023136"/>
    </source>
</evidence>
<feature type="transmembrane region" description="Helical" evidence="8">
    <location>
        <begin position="212"/>
        <end position="231"/>
    </location>
</feature>
<dbReference type="EMBL" id="RXHJ01000004">
    <property type="protein sequence ID" value="RSZ64681.1"/>
    <property type="molecule type" value="Genomic_DNA"/>
</dbReference>
<dbReference type="RefSeq" id="WP_126119947.1">
    <property type="nucleotide sequence ID" value="NZ_RXHJ01000004.1"/>
</dbReference>
<feature type="transmembrane region" description="Helical" evidence="8">
    <location>
        <begin position="455"/>
        <end position="477"/>
    </location>
</feature>
<feature type="transmembrane region" description="Helical" evidence="8">
    <location>
        <begin position="251"/>
        <end position="273"/>
    </location>
</feature>
<reference evidence="9 10" key="1">
    <citation type="submission" date="2018-12" db="EMBL/GenBank/DDBJ databases">
        <title>YIM 101343 draft genome.</title>
        <authorList>
            <person name="Chen X."/>
        </authorList>
    </citation>
    <scope>NUCLEOTIDE SEQUENCE [LARGE SCALE GENOMIC DNA]</scope>
    <source>
        <strain evidence="9 10">YIM 101343</strain>
    </source>
</reference>
<feature type="transmembrane region" description="Helical" evidence="8">
    <location>
        <begin position="117"/>
        <end position="136"/>
    </location>
</feature>
<dbReference type="OrthoDB" id="9766267at2"/>
<evidence type="ECO:0000256" key="2">
    <source>
        <dbReference type="ARBA" id="ARBA00006772"/>
    </source>
</evidence>
<keyword evidence="6 8" id="KW-0472">Membrane</keyword>
<evidence type="ECO:0000256" key="5">
    <source>
        <dbReference type="ARBA" id="ARBA00022989"/>
    </source>
</evidence>
<feature type="transmembrane region" description="Helical" evidence="8">
    <location>
        <begin position="157"/>
        <end position="175"/>
    </location>
</feature>
<dbReference type="GO" id="GO:0008514">
    <property type="term" value="F:organic anion transmembrane transporter activity"/>
    <property type="evidence" value="ECO:0007669"/>
    <property type="project" value="UniProtKB-ARBA"/>
</dbReference>
<dbReference type="NCBIfam" id="TIGR00785">
    <property type="entry name" value="dass"/>
    <property type="match status" value="1"/>
</dbReference>
<sequence>MTAVENKPPTALKTGDVVEVGNRKEANRQIRGIFIGLILATLVWSIFPEGAVDSVNATYGTEDTNYTYASMRLTAAVAVLMAAWWVTEAIPLAITALLPLIIFPIAQIIPFETIASPFASLTIFLFMGGFILALGLQRWNLHRRLALHVILLVGTKPKQMIAGFMLATALLSMWVSNTATAVVMLPIGTSVLALTAEVVGGHKNQKKFASGLMLAIAYSASIASVSTIISTPPNAMLAAYMASTHGIEIGFAQWMMVGLPLAMVFLVLAWLVLTTVFKPEMTEIPGGKEMIRAELAKMGPMTLGEKLTGAVFLGAALSWVFLPFIFDWIGANIQIADAAIGLTASALLFLIPVNRGGTRLLDWKSANKLPWDVLLLFGGGLALSRMFTESGLSLWIGELASGFGGLPTIILIFVIAVLVLVLTEFTSNTATAATFLPIMGGVAVGMGLTEYGEQNVLLLILPVVLCATCSFMLPVATPPNAIAFASGYVRIGDMLKGGFWLNVIALFLVTLTTYFIAVPVFGLVLP</sequence>
<comment type="caution">
    <text evidence="9">The sequence shown here is derived from an EMBL/GenBank/DDBJ whole genome shotgun (WGS) entry which is preliminary data.</text>
</comment>
<keyword evidence="4 8" id="KW-0812">Transmembrane</keyword>
<feature type="transmembrane region" description="Helical" evidence="8">
    <location>
        <begin position="498"/>
        <end position="525"/>
    </location>
</feature>
<feature type="transmembrane region" description="Helical" evidence="8">
    <location>
        <begin position="181"/>
        <end position="200"/>
    </location>
</feature>
<dbReference type="Proteomes" id="UP000274907">
    <property type="component" value="Unassembled WGS sequence"/>
</dbReference>
<feature type="transmembrane region" description="Helical" evidence="8">
    <location>
        <begin position="67"/>
        <end position="85"/>
    </location>
</feature>
<feature type="transmembrane region" description="Helical" evidence="8">
    <location>
        <begin position="369"/>
        <end position="387"/>
    </location>
</feature>
<feature type="transmembrane region" description="Helical" evidence="8">
    <location>
        <begin position="429"/>
        <end position="449"/>
    </location>
</feature>
<keyword evidence="5 8" id="KW-1133">Transmembrane helix</keyword>
<accession>A0A3R9ZEQ8</accession>
<dbReference type="InterPro" id="IPR001898">
    <property type="entry name" value="SLC13A/DASS"/>
</dbReference>
<evidence type="ECO:0000256" key="1">
    <source>
        <dbReference type="ARBA" id="ARBA00004141"/>
    </source>
</evidence>
<dbReference type="CDD" id="cd01115">
    <property type="entry name" value="SLC13_permease"/>
    <property type="match status" value="1"/>
</dbReference>
<comment type="similarity">
    <text evidence="2">Belongs to the SLC13A/DASS transporter (TC 2.A.47) family. NADC subfamily.</text>
</comment>
<organism evidence="9 10">
    <name type="scientific">Corynebacterium hylobatis</name>
    <dbReference type="NCBI Taxonomy" id="1859290"/>
    <lineage>
        <taxon>Bacteria</taxon>
        <taxon>Bacillati</taxon>
        <taxon>Actinomycetota</taxon>
        <taxon>Actinomycetes</taxon>
        <taxon>Mycobacteriales</taxon>
        <taxon>Corynebacteriaceae</taxon>
        <taxon>Corynebacterium</taxon>
    </lineage>
</organism>
<keyword evidence="10" id="KW-1185">Reference proteome</keyword>
<feature type="transmembrane region" description="Helical" evidence="8">
    <location>
        <begin position="399"/>
        <end position="422"/>
    </location>
</feature>
<evidence type="ECO:0000313" key="10">
    <source>
        <dbReference type="Proteomes" id="UP000274907"/>
    </source>
</evidence>
<evidence type="ECO:0000256" key="8">
    <source>
        <dbReference type="SAM" id="Phobius"/>
    </source>
</evidence>
<feature type="transmembrane region" description="Helical" evidence="8">
    <location>
        <begin position="307"/>
        <end position="326"/>
    </location>
</feature>
<comment type="subcellular location">
    <subcellularLocation>
        <location evidence="1">Membrane</location>
        <topology evidence="1">Multi-pass membrane protein</topology>
    </subcellularLocation>
</comment>
<dbReference type="Pfam" id="PF00939">
    <property type="entry name" value="Na_sulph_symp"/>
    <property type="match status" value="1"/>
</dbReference>
<evidence type="ECO:0000256" key="3">
    <source>
        <dbReference type="ARBA" id="ARBA00020150"/>
    </source>
</evidence>
<dbReference type="PANTHER" id="PTHR10283:SF82">
    <property type="entry name" value="SOLUTE CARRIER FAMILY 13 MEMBER 2"/>
    <property type="match status" value="1"/>
</dbReference>
<feature type="transmembrane region" description="Helical" evidence="8">
    <location>
        <begin position="338"/>
        <end position="357"/>
    </location>
</feature>
<evidence type="ECO:0000313" key="9">
    <source>
        <dbReference type="EMBL" id="RSZ64681.1"/>
    </source>
</evidence>
<dbReference type="GO" id="GO:0005886">
    <property type="term" value="C:plasma membrane"/>
    <property type="evidence" value="ECO:0007669"/>
    <property type="project" value="TreeGrafter"/>
</dbReference>
<evidence type="ECO:0000256" key="4">
    <source>
        <dbReference type="ARBA" id="ARBA00022692"/>
    </source>
</evidence>
<proteinExistence type="inferred from homology"/>
<dbReference type="AlphaFoldDB" id="A0A3R9ZEQ8"/>
<dbReference type="PANTHER" id="PTHR10283">
    <property type="entry name" value="SOLUTE CARRIER FAMILY 13 MEMBER"/>
    <property type="match status" value="1"/>
</dbReference>